<name>A0A147HQT6_9SPHN</name>
<protein>
    <submittedName>
        <fullName evidence="1">Uncharacterized protein</fullName>
    </submittedName>
</protein>
<accession>A0A147HQT6</accession>
<reference evidence="1 2" key="1">
    <citation type="journal article" date="2016" name="Front. Microbiol.">
        <title>Genomic Resource of Rice Seed Associated Bacteria.</title>
        <authorList>
            <person name="Midha S."/>
            <person name="Bansal K."/>
            <person name="Sharma S."/>
            <person name="Kumar N."/>
            <person name="Patil P.P."/>
            <person name="Chaudhry V."/>
            <person name="Patil P.B."/>
        </authorList>
    </citation>
    <scope>NUCLEOTIDE SEQUENCE [LARGE SCALE GENOMIC DNA]</scope>
    <source>
        <strain evidence="1 2">NS334</strain>
    </source>
</reference>
<sequence>DNSLALADEHPEANVVALGALGFLDAAIAHLDALRDAAHRDGIGGVGARTPGGIDQTLREVAERGLVEQIGGITVSRCRW</sequence>
<organism evidence="1 2">
    <name type="scientific">Sphingomonas endophytica</name>
    <dbReference type="NCBI Taxonomy" id="869719"/>
    <lineage>
        <taxon>Bacteria</taxon>
        <taxon>Pseudomonadati</taxon>
        <taxon>Pseudomonadota</taxon>
        <taxon>Alphaproteobacteria</taxon>
        <taxon>Sphingomonadales</taxon>
        <taxon>Sphingomonadaceae</taxon>
        <taxon>Sphingomonas</taxon>
    </lineage>
</organism>
<evidence type="ECO:0000313" key="2">
    <source>
        <dbReference type="Proteomes" id="UP000074310"/>
    </source>
</evidence>
<dbReference type="PATRIC" id="fig|869719.3.peg.1425"/>
<evidence type="ECO:0000313" key="1">
    <source>
        <dbReference type="EMBL" id="KTT62964.1"/>
    </source>
</evidence>
<feature type="non-terminal residue" evidence="1">
    <location>
        <position position="1"/>
    </location>
</feature>
<keyword evidence="2" id="KW-1185">Reference proteome</keyword>
<dbReference type="Proteomes" id="UP000074310">
    <property type="component" value="Unassembled WGS sequence"/>
</dbReference>
<proteinExistence type="predicted"/>
<comment type="caution">
    <text evidence="1">The sequence shown here is derived from an EMBL/GenBank/DDBJ whole genome shotgun (WGS) entry which is preliminary data.</text>
</comment>
<dbReference type="EMBL" id="LDTB01000254">
    <property type="protein sequence ID" value="KTT62964.1"/>
    <property type="molecule type" value="Genomic_DNA"/>
</dbReference>
<dbReference type="AlphaFoldDB" id="A0A147HQT6"/>
<gene>
    <name evidence="1" type="ORF">NS334_17085</name>
</gene>